<feature type="chain" id="PRO_5012403640" description="Cell surface protein" evidence="1">
    <location>
        <begin position="24"/>
        <end position="516"/>
    </location>
</feature>
<dbReference type="RefSeq" id="WP_095550569.1">
    <property type="nucleotide sequence ID" value="NZ_NSJF01000007.1"/>
</dbReference>
<evidence type="ECO:0008006" key="4">
    <source>
        <dbReference type="Google" id="ProtNLM"/>
    </source>
</evidence>
<organism evidence="2 3">
    <name type="scientific">Vandammella animalimorsus</name>
    <dbReference type="NCBI Taxonomy" id="2029117"/>
    <lineage>
        <taxon>Bacteria</taxon>
        <taxon>Pseudomonadati</taxon>
        <taxon>Pseudomonadota</taxon>
        <taxon>Betaproteobacteria</taxon>
        <taxon>Burkholderiales</taxon>
        <taxon>Comamonadaceae</taxon>
        <taxon>Vandammella</taxon>
    </lineage>
</organism>
<accession>A0A2A2A7D4</accession>
<dbReference type="Proteomes" id="UP000217999">
    <property type="component" value="Unassembled WGS sequence"/>
</dbReference>
<name>A0A2A2A7D4_9BURK</name>
<reference evidence="2 3" key="1">
    <citation type="submission" date="2017-08" db="EMBL/GenBank/DDBJ databases">
        <title>WGS of Clinical strains of the CDC Group NO-1 linked to zoonotic infections in humans.</title>
        <authorList>
            <person name="Bernier A.-M."/>
            <person name="Bernard K."/>
        </authorList>
    </citation>
    <scope>NUCLEOTIDE SEQUENCE [LARGE SCALE GENOMIC DNA]</scope>
    <source>
        <strain evidence="2 3">NML03-0146</strain>
    </source>
</reference>
<feature type="signal peptide" evidence="1">
    <location>
        <begin position="1"/>
        <end position="23"/>
    </location>
</feature>
<evidence type="ECO:0000313" key="3">
    <source>
        <dbReference type="Proteomes" id="UP000217999"/>
    </source>
</evidence>
<sequence length="516" mass="55109">MKKTVFALSVAAALAGFAGAASAAPTPYIKAEQADINNTDKKLSTKLSINAGAVGHILVQPYYTVQGTRNTLMNIINTDTKNGKAVKVRFRGARNSDDVFDFYVFLSPGDVWRARVWKNAKDEVRLDIPDTSCTLPARSVLIDENDPLGAFSTARVYDKKSKSETFEGYVEFLTVADIEPGDGAKGALYNTIKHNSVTGNVECNPTLIANSMAVMTSKAEVLGRGFNFPTAGITGHWAITEVVTDSTVTGNMMAIAAVDDDDFMALGNLTVAPQSTSVAHDTWDKLGTADPLFRSGKLADKNYDYPDLSTPYLSNATGDDADPINQANALSEALAASEVMNEFVTVSDVKFRTDWVLSLPTRRYGVAVDYASGAAVFNDKTPGDKAASDYFTPKNAAVVKHNGAPQVHVDIDADFYDDNERTLNAVPSPHGGFKLDGEVSVLTFNVPVEESVLGAAIAANRVNPKFLSQPIDAGWGKINLVNRSGSGKKGLPVIGFAALQAGGKALGFTWPHSFSK</sequence>
<dbReference type="AlphaFoldDB" id="A0A2A2A7D4"/>
<dbReference type="EMBL" id="NSJF01000007">
    <property type="protein sequence ID" value="PAT33677.1"/>
    <property type="molecule type" value="Genomic_DNA"/>
</dbReference>
<proteinExistence type="predicted"/>
<evidence type="ECO:0000256" key="1">
    <source>
        <dbReference type="SAM" id="SignalP"/>
    </source>
</evidence>
<keyword evidence="1" id="KW-0732">Signal</keyword>
<gene>
    <name evidence="2" type="ORF">CK620_12470</name>
</gene>
<comment type="caution">
    <text evidence="2">The sequence shown here is derived from an EMBL/GenBank/DDBJ whole genome shotgun (WGS) entry which is preliminary data.</text>
</comment>
<protein>
    <recommendedName>
        <fullName evidence="4">Cell surface protein</fullName>
    </recommendedName>
</protein>
<evidence type="ECO:0000313" key="2">
    <source>
        <dbReference type="EMBL" id="PAT33677.1"/>
    </source>
</evidence>